<dbReference type="InterPro" id="IPR011006">
    <property type="entry name" value="CheY-like_superfamily"/>
</dbReference>
<proteinExistence type="predicted"/>
<dbReference type="PANTHER" id="PTHR48111">
    <property type="entry name" value="REGULATOR OF RPOS"/>
    <property type="match status" value="1"/>
</dbReference>
<evidence type="ECO:0000256" key="3">
    <source>
        <dbReference type="ARBA" id="ARBA00023015"/>
    </source>
</evidence>
<keyword evidence="3" id="KW-0805">Transcription regulation</keyword>
<name>A0A2M7G292_9BACT</name>
<feature type="modified residue" description="4-aspartylphosphate" evidence="6">
    <location>
        <position position="51"/>
    </location>
</feature>
<keyword evidence="5" id="KW-0804">Transcription</keyword>
<gene>
    <name evidence="8" type="ORF">COW36_15825</name>
</gene>
<dbReference type="CDD" id="cd17574">
    <property type="entry name" value="REC_OmpR"/>
    <property type="match status" value="1"/>
</dbReference>
<dbReference type="Gene3D" id="3.40.50.2300">
    <property type="match status" value="1"/>
</dbReference>
<dbReference type="InterPro" id="IPR001789">
    <property type="entry name" value="Sig_transdc_resp-reg_receiver"/>
</dbReference>
<dbReference type="GO" id="GO:0000976">
    <property type="term" value="F:transcription cis-regulatory region binding"/>
    <property type="evidence" value="ECO:0007669"/>
    <property type="project" value="TreeGrafter"/>
</dbReference>
<dbReference type="Proteomes" id="UP000231019">
    <property type="component" value="Unassembled WGS sequence"/>
</dbReference>
<dbReference type="GO" id="GO:0005829">
    <property type="term" value="C:cytosol"/>
    <property type="evidence" value="ECO:0007669"/>
    <property type="project" value="TreeGrafter"/>
</dbReference>
<dbReference type="SMART" id="SM00448">
    <property type="entry name" value="REC"/>
    <property type="match status" value="1"/>
</dbReference>
<keyword evidence="1 6" id="KW-0597">Phosphoprotein</keyword>
<evidence type="ECO:0000259" key="7">
    <source>
        <dbReference type="PROSITE" id="PS50110"/>
    </source>
</evidence>
<dbReference type="GO" id="GO:0032993">
    <property type="term" value="C:protein-DNA complex"/>
    <property type="evidence" value="ECO:0007669"/>
    <property type="project" value="TreeGrafter"/>
</dbReference>
<keyword evidence="4" id="KW-0238">DNA-binding</keyword>
<sequence length="121" mass="13665">MRILLIDDDPDIYALVKLGFRSLAFEVIWEETALAGLRAFEQNPPDLVLCDIGLPDVDGVHLAHALYDRQPEVPLVFLTGHTSEMDREDAKLTGACDYIEKPFDLRELVKRVKSVLKVNES</sequence>
<evidence type="ECO:0000256" key="4">
    <source>
        <dbReference type="ARBA" id="ARBA00023125"/>
    </source>
</evidence>
<evidence type="ECO:0000256" key="5">
    <source>
        <dbReference type="ARBA" id="ARBA00023163"/>
    </source>
</evidence>
<dbReference type="PANTHER" id="PTHR48111:SF1">
    <property type="entry name" value="TWO-COMPONENT RESPONSE REGULATOR ORR33"/>
    <property type="match status" value="1"/>
</dbReference>
<keyword evidence="2" id="KW-0902">Two-component regulatory system</keyword>
<dbReference type="GO" id="GO:0006355">
    <property type="term" value="P:regulation of DNA-templated transcription"/>
    <property type="evidence" value="ECO:0007669"/>
    <property type="project" value="TreeGrafter"/>
</dbReference>
<accession>A0A2M7G292</accession>
<comment type="caution">
    <text evidence="8">The sequence shown here is derived from an EMBL/GenBank/DDBJ whole genome shotgun (WGS) entry which is preliminary data.</text>
</comment>
<dbReference type="EMBL" id="PFFQ01000044">
    <property type="protein sequence ID" value="PIW15811.1"/>
    <property type="molecule type" value="Genomic_DNA"/>
</dbReference>
<reference evidence="8 9" key="1">
    <citation type="submission" date="2017-09" db="EMBL/GenBank/DDBJ databases">
        <title>Depth-based differentiation of microbial function through sediment-hosted aquifers and enrichment of novel symbionts in the deep terrestrial subsurface.</title>
        <authorList>
            <person name="Probst A.J."/>
            <person name="Ladd B."/>
            <person name="Jarett J.K."/>
            <person name="Geller-Mcgrath D.E."/>
            <person name="Sieber C.M."/>
            <person name="Emerson J.B."/>
            <person name="Anantharaman K."/>
            <person name="Thomas B.C."/>
            <person name="Malmstrom R."/>
            <person name="Stieglmeier M."/>
            <person name="Klingl A."/>
            <person name="Woyke T."/>
            <person name="Ryan C.M."/>
            <person name="Banfield J.F."/>
        </authorList>
    </citation>
    <scope>NUCLEOTIDE SEQUENCE [LARGE SCALE GENOMIC DNA]</scope>
    <source>
        <strain evidence="8">CG17_big_fil_post_rev_8_21_14_2_50_48_46</strain>
    </source>
</reference>
<dbReference type="PROSITE" id="PS50110">
    <property type="entry name" value="RESPONSE_REGULATORY"/>
    <property type="match status" value="1"/>
</dbReference>
<dbReference type="Pfam" id="PF00072">
    <property type="entry name" value="Response_reg"/>
    <property type="match status" value="1"/>
</dbReference>
<evidence type="ECO:0000313" key="8">
    <source>
        <dbReference type="EMBL" id="PIW15811.1"/>
    </source>
</evidence>
<dbReference type="SUPFAM" id="SSF52172">
    <property type="entry name" value="CheY-like"/>
    <property type="match status" value="1"/>
</dbReference>
<dbReference type="GO" id="GO:0000156">
    <property type="term" value="F:phosphorelay response regulator activity"/>
    <property type="evidence" value="ECO:0007669"/>
    <property type="project" value="TreeGrafter"/>
</dbReference>
<evidence type="ECO:0000256" key="1">
    <source>
        <dbReference type="ARBA" id="ARBA00022553"/>
    </source>
</evidence>
<protein>
    <recommendedName>
        <fullName evidence="7">Response regulatory domain-containing protein</fullName>
    </recommendedName>
</protein>
<evidence type="ECO:0000256" key="6">
    <source>
        <dbReference type="PROSITE-ProRule" id="PRU00169"/>
    </source>
</evidence>
<dbReference type="InterPro" id="IPR039420">
    <property type="entry name" value="WalR-like"/>
</dbReference>
<organism evidence="8 9">
    <name type="scientific">bacterium (Candidatus Blackallbacteria) CG17_big_fil_post_rev_8_21_14_2_50_48_46</name>
    <dbReference type="NCBI Taxonomy" id="2014261"/>
    <lineage>
        <taxon>Bacteria</taxon>
        <taxon>Candidatus Blackallbacteria</taxon>
    </lineage>
</organism>
<evidence type="ECO:0000313" key="9">
    <source>
        <dbReference type="Proteomes" id="UP000231019"/>
    </source>
</evidence>
<dbReference type="AlphaFoldDB" id="A0A2M7G292"/>
<feature type="domain" description="Response regulatory" evidence="7">
    <location>
        <begin position="2"/>
        <end position="116"/>
    </location>
</feature>
<evidence type="ECO:0000256" key="2">
    <source>
        <dbReference type="ARBA" id="ARBA00023012"/>
    </source>
</evidence>